<evidence type="ECO:0000313" key="2">
    <source>
        <dbReference type="Proteomes" id="UP000064189"/>
    </source>
</evidence>
<organism evidence="1 2">
    <name type="scientific">Peribacillus simplex</name>
    <dbReference type="NCBI Taxonomy" id="1478"/>
    <lineage>
        <taxon>Bacteria</taxon>
        <taxon>Bacillati</taxon>
        <taxon>Bacillota</taxon>
        <taxon>Bacilli</taxon>
        <taxon>Bacillales</taxon>
        <taxon>Bacillaceae</taxon>
        <taxon>Peribacillus</taxon>
    </lineage>
</organism>
<accession>A0A109MS42</accession>
<comment type="caution">
    <text evidence="1">The sequence shown here is derived from an EMBL/GenBank/DDBJ whole genome shotgun (WGS) entry which is preliminary data.</text>
</comment>
<dbReference type="AlphaFoldDB" id="A0A109MS42"/>
<reference evidence="1 2" key="1">
    <citation type="submission" date="2015-11" db="EMBL/GenBank/DDBJ databases">
        <title>Genome Sequence of Bacillus simplex strain VanAntwerpen2.</title>
        <authorList>
            <person name="Couger M.B."/>
        </authorList>
    </citation>
    <scope>NUCLEOTIDE SEQUENCE [LARGE SCALE GENOMIC DNA]</scope>
    <source>
        <strain evidence="1 2">VanAntwerpen02</strain>
    </source>
</reference>
<sequence>MLREEVLAIGHAVETIHLPDVTPFEWDTVYDFTPYTPKEEINETVVYKWENINETVNEGMNQIVFLKDGKVVSFYTAFLKIMDMGYLLRLRICLILRMI</sequence>
<dbReference type="EMBL" id="LNNH01000057">
    <property type="protein sequence ID" value="KWW11121.1"/>
    <property type="molecule type" value="Genomic_DNA"/>
</dbReference>
<keyword evidence="2" id="KW-1185">Reference proteome</keyword>
<evidence type="ECO:0000313" key="1">
    <source>
        <dbReference type="EMBL" id="KWW11121.1"/>
    </source>
</evidence>
<proteinExistence type="predicted"/>
<name>A0A109MS42_9BACI</name>
<protein>
    <submittedName>
        <fullName evidence="1">Uncharacterized protein</fullName>
    </submittedName>
</protein>
<dbReference type="Proteomes" id="UP000064189">
    <property type="component" value="Unassembled WGS sequence"/>
</dbReference>
<gene>
    <name evidence="1" type="ORF">AS888_03250</name>
</gene>
<dbReference type="RefSeq" id="WP_061144520.1">
    <property type="nucleotide sequence ID" value="NZ_LNNH01000057.1"/>
</dbReference>